<dbReference type="InterPro" id="IPR056284">
    <property type="entry name" value="AIR9-like_A9"/>
</dbReference>
<evidence type="ECO:0000259" key="2">
    <source>
        <dbReference type="Pfam" id="PF23197"/>
    </source>
</evidence>
<evidence type="ECO:0000313" key="3">
    <source>
        <dbReference type="EMBL" id="KAK9805319.1"/>
    </source>
</evidence>
<dbReference type="EMBL" id="JALJOQ010000044">
    <property type="protein sequence ID" value="KAK9805319.1"/>
    <property type="molecule type" value="Genomic_DNA"/>
</dbReference>
<dbReference type="AlphaFoldDB" id="A0AAW1PC05"/>
<reference evidence="3 4" key="1">
    <citation type="journal article" date="2024" name="Nat. Commun.">
        <title>Phylogenomics reveals the evolutionary origins of lichenization in chlorophyte algae.</title>
        <authorList>
            <person name="Puginier C."/>
            <person name="Libourel C."/>
            <person name="Otte J."/>
            <person name="Skaloud P."/>
            <person name="Haon M."/>
            <person name="Grisel S."/>
            <person name="Petersen M."/>
            <person name="Berrin J.G."/>
            <person name="Delaux P.M."/>
            <person name="Dal Grande F."/>
            <person name="Keller J."/>
        </authorList>
    </citation>
    <scope>NUCLEOTIDE SEQUENCE [LARGE SCALE GENOMIC DNA]</scope>
    <source>
        <strain evidence="3 4">SAG 2036</strain>
    </source>
</reference>
<organism evidence="3 4">
    <name type="scientific">Symbiochloris irregularis</name>
    <dbReference type="NCBI Taxonomy" id="706552"/>
    <lineage>
        <taxon>Eukaryota</taxon>
        <taxon>Viridiplantae</taxon>
        <taxon>Chlorophyta</taxon>
        <taxon>core chlorophytes</taxon>
        <taxon>Trebouxiophyceae</taxon>
        <taxon>Trebouxiales</taxon>
        <taxon>Trebouxiaceae</taxon>
        <taxon>Symbiochloris</taxon>
    </lineage>
</organism>
<sequence>MSQLTFAEEGACQWQWLRRRSGHAEGWATISGAERKLYTPTHDDLGCTLRVQCTPCTPRGLQCRASQEQQRESQNAPSLLDESPPSTSAPQDHEL</sequence>
<feature type="compositionally biased region" description="Polar residues" evidence="1">
    <location>
        <begin position="64"/>
        <end position="77"/>
    </location>
</feature>
<gene>
    <name evidence="3" type="ORF">WJX73_001672</name>
</gene>
<name>A0AAW1PC05_9CHLO</name>
<dbReference type="Gene3D" id="2.60.40.2700">
    <property type="match status" value="1"/>
</dbReference>
<accession>A0AAW1PC05</accession>
<protein>
    <recommendedName>
        <fullName evidence="2">AIR9-like A9 domain-containing protein</fullName>
    </recommendedName>
</protein>
<evidence type="ECO:0000256" key="1">
    <source>
        <dbReference type="SAM" id="MobiDB-lite"/>
    </source>
</evidence>
<proteinExistence type="predicted"/>
<feature type="domain" description="AIR9-like A9" evidence="2">
    <location>
        <begin position="8"/>
        <end position="59"/>
    </location>
</feature>
<dbReference type="Proteomes" id="UP001465755">
    <property type="component" value="Unassembled WGS sequence"/>
</dbReference>
<keyword evidence="4" id="KW-1185">Reference proteome</keyword>
<evidence type="ECO:0000313" key="4">
    <source>
        <dbReference type="Proteomes" id="UP001465755"/>
    </source>
</evidence>
<feature type="region of interest" description="Disordered" evidence="1">
    <location>
        <begin position="64"/>
        <end position="95"/>
    </location>
</feature>
<comment type="caution">
    <text evidence="3">The sequence shown here is derived from an EMBL/GenBank/DDBJ whole genome shotgun (WGS) entry which is preliminary data.</text>
</comment>
<feature type="compositionally biased region" description="Polar residues" evidence="1">
    <location>
        <begin position="84"/>
        <end position="95"/>
    </location>
</feature>
<dbReference type="Pfam" id="PF23197">
    <property type="entry name" value="IG_AIR9"/>
    <property type="match status" value="1"/>
</dbReference>